<comment type="caution">
    <text evidence="2">The sequence shown here is derived from an EMBL/GenBank/DDBJ whole genome shotgun (WGS) entry which is preliminary data.</text>
</comment>
<dbReference type="CDD" id="cd19481">
    <property type="entry name" value="RecA-like_protease"/>
    <property type="match status" value="1"/>
</dbReference>
<evidence type="ECO:0000313" key="2">
    <source>
        <dbReference type="EMBL" id="MDC0711001.1"/>
    </source>
</evidence>
<proteinExistence type="predicted"/>
<dbReference type="GO" id="GO:0005524">
    <property type="term" value="F:ATP binding"/>
    <property type="evidence" value="ECO:0007669"/>
    <property type="project" value="UniProtKB-KW"/>
</dbReference>
<sequence length="328" mass="36281">MATAEQLKALVRSYAEGDQAQFLSVAMQVAAHAAKQGHSKLAQELRSLVDQVKTKSQIAPRRLEPPTPLTQPRGELAGLLSVSYPSTRLNEMVLQPAVGERLERVLREHKQGHKLREHGLRPRHRMLLVGPPGSGKTMTAAALAGEMQLPLFTIVLDGLITKFMGETAAKLRLVFDAIRSTRGVYLFDEFDAIGGQRGASNDVGEIRRVLNSFLQFLEQDQSDSLIISATNHPELLDHALFRRFDDVIEYNTPSGELANRTILAKLGTFTSDELDWKQLSASAAELSYAELARACNDAIKEAILDDKSVVTTQGILRAFEERRATRRS</sequence>
<dbReference type="Gene3D" id="3.40.50.300">
    <property type="entry name" value="P-loop containing nucleotide triphosphate hydrolases"/>
    <property type="match status" value="1"/>
</dbReference>
<organism evidence="2 3">
    <name type="scientific">Stigmatella ashevillensis</name>
    <dbReference type="NCBI Taxonomy" id="2995309"/>
    <lineage>
        <taxon>Bacteria</taxon>
        <taxon>Pseudomonadati</taxon>
        <taxon>Myxococcota</taxon>
        <taxon>Myxococcia</taxon>
        <taxon>Myxococcales</taxon>
        <taxon>Cystobacterineae</taxon>
        <taxon>Archangiaceae</taxon>
        <taxon>Stigmatella</taxon>
    </lineage>
</organism>
<feature type="domain" description="AAA+ ATPase" evidence="1">
    <location>
        <begin position="122"/>
        <end position="254"/>
    </location>
</feature>
<dbReference type="InterPro" id="IPR050168">
    <property type="entry name" value="AAA_ATPase_domain"/>
</dbReference>
<dbReference type="Proteomes" id="UP001221838">
    <property type="component" value="Unassembled WGS sequence"/>
</dbReference>
<keyword evidence="2" id="KW-0067">ATP-binding</keyword>
<dbReference type="PANTHER" id="PTHR23077">
    <property type="entry name" value="AAA-FAMILY ATPASE"/>
    <property type="match status" value="1"/>
</dbReference>
<gene>
    <name evidence="2" type="ORF">POL68_21190</name>
</gene>
<dbReference type="InterPro" id="IPR027417">
    <property type="entry name" value="P-loop_NTPase"/>
</dbReference>
<dbReference type="RefSeq" id="WP_272140949.1">
    <property type="nucleotide sequence ID" value="NZ_JAQNDM010000002.1"/>
</dbReference>
<dbReference type="InterPro" id="IPR003593">
    <property type="entry name" value="AAA+_ATPase"/>
</dbReference>
<keyword evidence="3" id="KW-1185">Reference proteome</keyword>
<dbReference type="InterPro" id="IPR003959">
    <property type="entry name" value="ATPase_AAA_core"/>
</dbReference>
<dbReference type="SUPFAM" id="SSF52540">
    <property type="entry name" value="P-loop containing nucleoside triphosphate hydrolases"/>
    <property type="match status" value="1"/>
</dbReference>
<evidence type="ECO:0000313" key="3">
    <source>
        <dbReference type="Proteomes" id="UP001221838"/>
    </source>
</evidence>
<evidence type="ECO:0000259" key="1">
    <source>
        <dbReference type="SMART" id="SM00382"/>
    </source>
</evidence>
<dbReference type="SMART" id="SM00382">
    <property type="entry name" value="AAA"/>
    <property type="match status" value="1"/>
</dbReference>
<dbReference type="EMBL" id="JAQNDM010000002">
    <property type="protein sequence ID" value="MDC0711001.1"/>
    <property type="molecule type" value="Genomic_DNA"/>
</dbReference>
<reference evidence="2 3" key="1">
    <citation type="submission" date="2022-11" db="EMBL/GenBank/DDBJ databases">
        <title>Minimal conservation of predation-associated metabolite biosynthetic gene clusters underscores biosynthetic potential of Myxococcota including descriptions for ten novel species: Archangium lansinium sp. nov., Myxococcus landrumus sp. nov., Nannocystis bai.</title>
        <authorList>
            <person name="Ahearne A."/>
            <person name="Stevens C."/>
            <person name="Dowd S."/>
        </authorList>
    </citation>
    <scope>NUCLEOTIDE SEQUENCE [LARGE SCALE GENOMIC DNA]</scope>
    <source>
        <strain evidence="2 3">NCWAL01</strain>
    </source>
</reference>
<name>A0ABT5DF80_9BACT</name>
<keyword evidence="2" id="KW-0547">Nucleotide-binding</keyword>
<dbReference type="Pfam" id="PF00004">
    <property type="entry name" value="AAA"/>
    <property type="match status" value="1"/>
</dbReference>
<protein>
    <submittedName>
        <fullName evidence="2">ATP-binding protein</fullName>
    </submittedName>
</protein>
<accession>A0ABT5DF80</accession>
<dbReference type="PANTHER" id="PTHR23077:SF198">
    <property type="entry name" value="ATP-DEPENDENT ZINC METALLOPROTEASE FTSH"/>
    <property type="match status" value="1"/>
</dbReference>